<gene>
    <name evidence="1" type="ORF">SAMN05444583_10384</name>
</gene>
<evidence type="ECO:0008006" key="3">
    <source>
        <dbReference type="Google" id="ProtNLM"/>
    </source>
</evidence>
<sequence length="350" mass="38362">MQHRLTAGPLLDDRGRLAEAGWATSEVRRYDRRAVASPRFRIKEWDYYCVLTQEVGLALTVADNGYMGLLGVSWLDLGARAEVTENVMLPFPMGSMALPASADAGDVVASHRGLRIAFRHTEDGRLLEIDHPGFDDGRGLSGELLLAQPPAVSSGRSAGSAPDRMVVATPFHKAPKAFYYNQKINCLSASGEIVVGGRPFAFDPGSAFGVFDWGRGVWTYDNTWYWGSASGLVDGKPFGFNIGHGFGDTSAATENMVFVDGRAHKLDEVTFHLPRGTFDGAPWTFTSNDGRFDMTFEPILDRAASTDLLVLRSIQHQVFGRFSGHVVLDDGSRIEIANLLGFAEEVRNRW</sequence>
<proteinExistence type="predicted"/>
<organism evidence="1 2">
    <name type="scientific">Rhodococcus maanshanensis</name>
    <dbReference type="NCBI Taxonomy" id="183556"/>
    <lineage>
        <taxon>Bacteria</taxon>
        <taxon>Bacillati</taxon>
        <taxon>Actinomycetota</taxon>
        <taxon>Actinomycetes</taxon>
        <taxon>Mycobacteriales</taxon>
        <taxon>Nocardiaceae</taxon>
        <taxon>Rhodococcus</taxon>
    </lineage>
</organism>
<evidence type="ECO:0000313" key="1">
    <source>
        <dbReference type="EMBL" id="SEK69718.1"/>
    </source>
</evidence>
<dbReference type="PANTHER" id="PTHR35868">
    <property type="entry name" value="DUF2804 DOMAIN-CONTAINING PROTEIN-RELATED"/>
    <property type="match status" value="1"/>
</dbReference>
<dbReference type="InterPro" id="IPR021243">
    <property type="entry name" value="DUF2804"/>
</dbReference>
<name>A0A1H7J4X5_9NOCA</name>
<reference evidence="2" key="1">
    <citation type="submission" date="2016-10" db="EMBL/GenBank/DDBJ databases">
        <authorList>
            <person name="Varghese N."/>
            <person name="Submissions S."/>
        </authorList>
    </citation>
    <scope>NUCLEOTIDE SEQUENCE [LARGE SCALE GENOMIC DNA]</scope>
    <source>
        <strain evidence="2">DSM 44675</strain>
    </source>
</reference>
<dbReference type="OrthoDB" id="9762066at2"/>
<accession>A0A1H7J4X5</accession>
<protein>
    <recommendedName>
        <fullName evidence="3">DUF2804 domain-containing protein</fullName>
    </recommendedName>
</protein>
<dbReference type="EMBL" id="FOAW01000003">
    <property type="protein sequence ID" value="SEK69718.1"/>
    <property type="molecule type" value="Genomic_DNA"/>
</dbReference>
<dbReference type="PANTHER" id="PTHR35868:SF3">
    <property type="entry name" value="DUF2804 DOMAIN-CONTAINING PROTEIN"/>
    <property type="match status" value="1"/>
</dbReference>
<dbReference type="RefSeq" id="WP_072750353.1">
    <property type="nucleotide sequence ID" value="NZ_FOAW01000003.1"/>
</dbReference>
<dbReference type="AlphaFoldDB" id="A0A1H7J4X5"/>
<keyword evidence="2" id="KW-1185">Reference proteome</keyword>
<dbReference type="Proteomes" id="UP000198677">
    <property type="component" value="Unassembled WGS sequence"/>
</dbReference>
<dbReference type="Pfam" id="PF10974">
    <property type="entry name" value="DUF2804"/>
    <property type="match status" value="1"/>
</dbReference>
<evidence type="ECO:0000313" key="2">
    <source>
        <dbReference type="Proteomes" id="UP000198677"/>
    </source>
</evidence>